<reference evidence="3 4" key="1">
    <citation type="submission" date="2018-11" db="EMBL/GenBank/DDBJ databases">
        <authorList>
            <consortium name="Pathogen Informatics"/>
        </authorList>
    </citation>
    <scope>NUCLEOTIDE SEQUENCE [LARGE SCALE GENOMIC DNA]</scope>
</reference>
<dbReference type="InterPro" id="IPR056865">
    <property type="entry name" value="CCTL2_WNK"/>
</dbReference>
<evidence type="ECO:0000259" key="2">
    <source>
        <dbReference type="Pfam" id="PF24889"/>
    </source>
</evidence>
<organism evidence="3 4">
    <name type="scientific">Brugia timori</name>
    <dbReference type="NCBI Taxonomy" id="42155"/>
    <lineage>
        <taxon>Eukaryota</taxon>
        <taxon>Metazoa</taxon>
        <taxon>Ecdysozoa</taxon>
        <taxon>Nematoda</taxon>
        <taxon>Chromadorea</taxon>
        <taxon>Rhabditida</taxon>
        <taxon>Spirurina</taxon>
        <taxon>Spiruromorpha</taxon>
        <taxon>Filarioidea</taxon>
        <taxon>Onchocercidae</taxon>
        <taxon>Brugia</taxon>
    </lineage>
</organism>
<name>A0A3P7ZFL6_9BILA</name>
<gene>
    <name evidence="3" type="ORF">BTMF_LOCUS14916</name>
</gene>
<sequence length="241" mass="26869">MKRMREEEQRKQEEEAIRNEMLLRAREKERMEREAATAFEQQQQSQQQPQQLQQQQQQPIGASSENDDHHDGPVKYKKLKKKVVIEVLRIVMDETNQQPLVSCRLDTSHKTVTFQFAPDSDKPSVITKKLLDQDCLTSPQVGVVVDQLEKIIQMIVTDPVKAVGVKIISFVDLASANAGVETTVSQSNIAANTITSPDVSVESNSALTATSSVQNFQAVHPLSTLTNQSLDQTMNSTAPQS</sequence>
<feature type="compositionally biased region" description="Low complexity" evidence="1">
    <location>
        <begin position="36"/>
        <end position="58"/>
    </location>
</feature>
<dbReference type="AlphaFoldDB" id="A0A3P7ZFL6"/>
<keyword evidence="4" id="KW-1185">Reference proteome</keyword>
<protein>
    <recommendedName>
        <fullName evidence="2">Serine/threonine-protein kinase WNK CCTL2 domain-containing protein</fullName>
    </recommendedName>
</protein>
<proteinExistence type="predicted"/>
<evidence type="ECO:0000313" key="4">
    <source>
        <dbReference type="Proteomes" id="UP000280834"/>
    </source>
</evidence>
<dbReference type="EMBL" id="UZAG01021806">
    <property type="protein sequence ID" value="VDO51668.1"/>
    <property type="molecule type" value="Genomic_DNA"/>
</dbReference>
<evidence type="ECO:0000313" key="3">
    <source>
        <dbReference type="EMBL" id="VDO51668.1"/>
    </source>
</evidence>
<feature type="non-terminal residue" evidence="3">
    <location>
        <position position="241"/>
    </location>
</feature>
<evidence type="ECO:0000256" key="1">
    <source>
        <dbReference type="SAM" id="MobiDB-lite"/>
    </source>
</evidence>
<feature type="compositionally biased region" description="Basic and acidic residues" evidence="1">
    <location>
        <begin position="1"/>
        <end position="35"/>
    </location>
</feature>
<dbReference type="Pfam" id="PF24889">
    <property type="entry name" value="CCTL2_WNK"/>
    <property type="match status" value="1"/>
</dbReference>
<feature type="region of interest" description="Disordered" evidence="1">
    <location>
        <begin position="1"/>
        <end position="75"/>
    </location>
</feature>
<dbReference type="Proteomes" id="UP000280834">
    <property type="component" value="Unassembled WGS sequence"/>
</dbReference>
<feature type="domain" description="Serine/threonine-protein kinase WNK CCTL2" evidence="2">
    <location>
        <begin position="92"/>
        <end position="159"/>
    </location>
</feature>
<accession>A0A3P7ZFL6</accession>